<dbReference type="AlphaFoldDB" id="A0A2M8J2Q8"/>
<proteinExistence type="predicted"/>
<comment type="caution">
    <text evidence="1">The sequence shown here is derived from an EMBL/GenBank/DDBJ whole genome shotgun (WGS) entry which is preliminary data.</text>
</comment>
<protein>
    <recommendedName>
        <fullName evidence="3">Luciferase-like domain-containing protein</fullName>
    </recommendedName>
</protein>
<evidence type="ECO:0000313" key="2">
    <source>
        <dbReference type="Proteomes" id="UP000231553"/>
    </source>
</evidence>
<accession>A0A2M8J2Q8</accession>
<organism evidence="1 2">
    <name type="scientific">Pseudooceanicola lipolyticus</name>
    <dbReference type="NCBI Taxonomy" id="2029104"/>
    <lineage>
        <taxon>Bacteria</taxon>
        <taxon>Pseudomonadati</taxon>
        <taxon>Pseudomonadota</taxon>
        <taxon>Alphaproteobacteria</taxon>
        <taxon>Rhodobacterales</taxon>
        <taxon>Paracoccaceae</taxon>
        <taxon>Pseudooceanicola</taxon>
    </lineage>
</organism>
<dbReference type="EMBL" id="PGTB01000023">
    <property type="protein sequence ID" value="PJE37053.1"/>
    <property type="molecule type" value="Genomic_DNA"/>
</dbReference>
<dbReference type="SUPFAM" id="SSF51679">
    <property type="entry name" value="Bacterial luciferase-like"/>
    <property type="match status" value="1"/>
</dbReference>
<evidence type="ECO:0000313" key="1">
    <source>
        <dbReference type="EMBL" id="PJE37053.1"/>
    </source>
</evidence>
<dbReference type="InterPro" id="IPR036661">
    <property type="entry name" value="Luciferase-like_sf"/>
</dbReference>
<sequence>MKLGYLSIPPACAQHQGPNGFFAAPRANLAEALGFTEFYALPPGAGGGGVEPGGPERQALLRILPDRPGRVLPELVAVDGNPRRQNGRTAGALVAPAIGASTVRAQSRQGHAPLSVSWLDADLLARHWAAHVTGSTHAARCARRRDWRVARTVVVDDDPLRAEATVKGPDSPCRAYYRNALPPGASDAAVAALIDACVLYGSQASVMAQLEALAQTAAFGTLVFVDHPWPDAALARRSMTLFADAVLQLHQTPTTFKIKKLELA</sequence>
<dbReference type="OrthoDB" id="7848652at2"/>
<reference evidence="1 2" key="1">
    <citation type="journal article" date="2018" name="Int. J. Syst. Evol. Microbiol.">
        <title>Pseudooceanicola lipolyticus sp. nov., a marine alphaproteobacterium, reclassification of Oceanicola flagellatus as Pseudooceanicola flagellatus comb. nov. and emended description of the genus Pseudooceanicola.</title>
        <authorList>
            <person name="Huang M.-M."/>
            <person name="Guo L.-L."/>
            <person name="Wu Y.-H."/>
            <person name="Lai Q.-L."/>
            <person name="Shao Z.-Z."/>
            <person name="Wang C.-S."/>
            <person name="Wu M."/>
            <person name="Xu X.-W."/>
        </authorList>
    </citation>
    <scope>NUCLEOTIDE SEQUENCE [LARGE SCALE GENOMIC DNA]</scope>
    <source>
        <strain evidence="1 2">157</strain>
    </source>
</reference>
<evidence type="ECO:0008006" key="3">
    <source>
        <dbReference type="Google" id="ProtNLM"/>
    </source>
</evidence>
<dbReference type="Proteomes" id="UP000231553">
    <property type="component" value="Unassembled WGS sequence"/>
</dbReference>
<name>A0A2M8J2Q8_9RHOB</name>
<keyword evidence="2" id="KW-1185">Reference proteome</keyword>
<dbReference type="GO" id="GO:0016705">
    <property type="term" value="F:oxidoreductase activity, acting on paired donors, with incorporation or reduction of molecular oxygen"/>
    <property type="evidence" value="ECO:0007669"/>
    <property type="project" value="InterPro"/>
</dbReference>
<dbReference type="RefSeq" id="WP_100162150.1">
    <property type="nucleotide sequence ID" value="NZ_PGTB01000023.1"/>
</dbReference>
<dbReference type="Gene3D" id="3.20.20.30">
    <property type="entry name" value="Luciferase-like domain"/>
    <property type="match status" value="1"/>
</dbReference>
<gene>
    <name evidence="1" type="ORF">CVM52_08845</name>
</gene>